<feature type="region of interest" description="Disordered" evidence="1">
    <location>
        <begin position="1327"/>
        <end position="1407"/>
    </location>
</feature>
<feature type="compositionally biased region" description="Basic and acidic residues" evidence="1">
    <location>
        <begin position="895"/>
        <end position="908"/>
    </location>
</feature>
<feature type="compositionally biased region" description="Pro residues" evidence="1">
    <location>
        <begin position="1373"/>
        <end position="1390"/>
    </location>
</feature>
<feature type="compositionally biased region" description="Low complexity" evidence="1">
    <location>
        <begin position="1146"/>
        <end position="1156"/>
    </location>
</feature>
<feature type="compositionally biased region" description="Polar residues" evidence="1">
    <location>
        <begin position="1347"/>
        <end position="1356"/>
    </location>
</feature>
<proteinExistence type="predicted"/>
<accession>A0A8S9YN48</accession>
<dbReference type="PANTHER" id="PTHR48125">
    <property type="entry name" value="LP07818P1"/>
    <property type="match status" value="1"/>
</dbReference>
<keyword evidence="3" id="KW-1185">Reference proteome</keyword>
<gene>
    <name evidence="2" type="ORF">EG68_07584</name>
</gene>
<evidence type="ECO:0000313" key="3">
    <source>
        <dbReference type="Proteomes" id="UP000822476"/>
    </source>
</evidence>
<feature type="compositionally biased region" description="Polar residues" evidence="1">
    <location>
        <begin position="563"/>
        <end position="581"/>
    </location>
</feature>
<dbReference type="OrthoDB" id="6263777at2759"/>
<feature type="compositionally biased region" description="Basic and acidic residues" evidence="1">
    <location>
        <begin position="1327"/>
        <end position="1346"/>
    </location>
</feature>
<name>A0A8S9YN48_9TREM</name>
<organism evidence="2 3">
    <name type="scientific">Paragonimus skrjabini miyazakii</name>
    <dbReference type="NCBI Taxonomy" id="59628"/>
    <lineage>
        <taxon>Eukaryota</taxon>
        <taxon>Metazoa</taxon>
        <taxon>Spiralia</taxon>
        <taxon>Lophotrochozoa</taxon>
        <taxon>Platyhelminthes</taxon>
        <taxon>Trematoda</taxon>
        <taxon>Digenea</taxon>
        <taxon>Plagiorchiida</taxon>
        <taxon>Troglotremata</taxon>
        <taxon>Troglotrematidae</taxon>
        <taxon>Paragonimus</taxon>
    </lineage>
</organism>
<feature type="region of interest" description="Disordered" evidence="1">
    <location>
        <begin position="1203"/>
        <end position="1292"/>
    </location>
</feature>
<feature type="compositionally biased region" description="Polar residues" evidence="1">
    <location>
        <begin position="360"/>
        <end position="376"/>
    </location>
</feature>
<evidence type="ECO:0000256" key="1">
    <source>
        <dbReference type="SAM" id="MobiDB-lite"/>
    </source>
</evidence>
<feature type="region of interest" description="Disordered" evidence="1">
    <location>
        <begin position="356"/>
        <end position="428"/>
    </location>
</feature>
<feature type="region of interest" description="Disordered" evidence="1">
    <location>
        <begin position="815"/>
        <end position="834"/>
    </location>
</feature>
<dbReference type="EMBL" id="JTDE01003322">
    <property type="protein sequence ID" value="KAF7256184.1"/>
    <property type="molecule type" value="Genomic_DNA"/>
</dbReference>
<evidence type="ECO:0000313" key="2">
    <source>
        <dbReference type="EMBL" id="KAF7256184.1"/>
    </source>
</evidence>
<reference evidence="2" key="1">
    <citation type="submission" date="2019-07" db="EMBL/GenBank/DDBJ databases">
        <title>Annotation for the trematode Paragonimus miyazaki's.</title>
        <authorList>
            <person name="Choi Y.-J."/>
        </authorList>
    </citation>
    <scope>NUCLEOTIDE SEQUENCE</scope>
    <source>
        <strain evidence="2">Japan</strain>
    </source>
</reference>
<sequence length="1407" mass="156160">MNHQTTSTKLSRCPVQASTEALVCSSLGIQPGIVKQNKEKFASETDFSSVTSMNNLLQFSRNSSANARLTSEFENFMAKNSSLRDRLSGHTILRHPIPNVSKDKFSISEGNIHESSIKSQWRYRSPSPVRLHASKCNKESVRSSPVNFTNNNNLETITVSMNPHRSTGLRPTNYNVEYSTNHSPSFTHAQRLKPILLSSGQKGEDTSHVSTPLKQEVSNKVDIMNKSNQANEKWPSVGESSCKIYAKVNPTMAYQKHLPFSYIHSNDNPRALGMRKSNAELEDDKSFPETQSSSAVPFSYILNTPNSSSNTRTLTTPTIRNAPSFRTSLKEAAESDKNKLQLEPTGLKRQSVVRSMGTPDKNQNINKSSYSSSNGLLDNIALRRRTTTGTRTSVPTSSFQSANMTNKLTESTPQNKSNNENTSVKFRRTSGERTKQVLAELQERFSQQVPILAANDYQKSPFLYRQGLSKVDDTLLHKESSSPVRQLESKNEASILVNQSVRNKLVSNSRPQSDTLDSLMYRTGTHTGYKAFTIPRIYNDFKRTFWMNHSPVTQSPTEKETKFYSSHKTASVSDKNVSQFTPGLRRSRSLFSKQTWTGAPKNDKVPPTGGNKPSSIDDTIVHSDVALRNQSKNSAPLAYAQPKIKDNNSLHQFSLTSQHSRSNKDHNAQSSQLSISAAAVNQKGANGVSSVTISSIPKNFKPGLSAMYQKPPGETKLSYPISNLATNNNNNNVRFNVLKQPTLNAQFGALSRDVESNLIDKLFAKTTRDNKLNKTSLVCGALSGSNNGQDFTTKQTKESTEVLSDRAVKENIQSKIDSTQKMPSTVPSLLRSQSNSQKLSFQEAAKKSLQLAPLAQKTIPPCPKLPQELKNFTSNKLGKKNTAENLISDPSNDSCKTDSKPPSEKISEKSPALKYKGPVLSACYAELTPSPSFEKSFNWRQSNNTIRKRPEYSELAQKLEEQFKSGGSLTRSQIFGMQTHVAKAKSEDIPPEELSEDQIPQQQTAVEEPARAPMVKSDIIRASVPNLTAESPLQPVKKQLLMELTERLAKRSGSTTTDENSWITEPEPQRSVLRPQLSETFNAIERLESELSPHGRCPTNYGSDLPNKTRPWSPTSLPPPSLSPPPTLSPPQPPPPPPPLLPPPTTTGTATATTTRPPLPPPLHLLLSKFSRADERVCAPWQPVNPVLRPYEPCQIQTKDEIVDGHDGDEDVDGAGQQQLEKREELKPPHISFPPDDKLITTHDYVTDAAMTSKEPESEESVNDLRALQHSGPIQLHTGSGDETSDTGCSTESLRKSVLDRKRKLFPLSHTVPDLTNVHTQLEEFISKETNEQPRHFTRWRPHDFGQENSNSQFERPQSAPAVAQNSINLTVPLPPPPPLPLPPNPPQIPKRPQTEKPWKPYPVYLF</sequence>
<feature type="region of interest" description="Disordered" evidence="1">
    <location>
        <begin position="1049"/>
        <end position="1163"/>
    </location>
</feature>
<feature type="compositionally biased region" description="Polar residues" evidence="1">
    <location>
        <begin position="393"/>
        <end position="424"/>
    </location>
</feature>
<feature type="compositionally biased region" description="Polar residues" evidence="1">
    <location>
        <begin position="1277"/>
        <end position="1292"/>
    </location>
</feature>
<feature type="compositionally biased region" description="Polar residues" evidence="1">
    <location>
        <begin position="1052"/>
        <end position="1063"/>
    </location>
</feature>
<feature type="region of interest" description="Disordered" evidence="1">
    <location>
        <begin position="550"/>
        <end position="617"/>
    </location>
</feature>
<feature type="compositionally biased region" description="Pro residues" evidence="1">
    <location>
        <begin position="1116"/>
        <end position="1145"/>
    </location>
</feature>
<comment type="caution">
    <text evidence="2">The sequence shown here is derived from an EMBL/GenBank/DDBJ whole genome shotgun (WGS) entry which is preliminary data.</text>
</comment>
<protein>
    <submittedName>
        <fullName evidence="2">Uncharacterized protein</fullName>
    </submittedName>
</protein>
<feature type="region of interest" description="Disordered" evidence="1">
    <location>
        <begin position="874"/>
        <end position="911"/>
    </location>
</feature>
<feature type="compositionally biased region" description="Polar residues" evidence="1">
    <location>
        <begin position="883"/>
        <end position="894"/>
    </location>
</feature>
<dbReference type="Proteomes" id="UP000822476">
    <property type="component" value="Unassembled WGS sequence"/>
</dbReference>
<dbReference type="PANTHER" id="PTHR48125:SF12">
    <property type="entry name" value="AT HOOK TRANSCRIPTION FACTOR FAMILY-RELATED"/>
    <property type="match status" value="1"/>
</dbReference>